<accession>A0ABS5M5V0</accession>
<feature type="transmembrane region" description="Helical" evidence="3">
    <location>
        <begin position="65"/>
        <end position="83"/>
    </location>
</feature>
<evidence type="ECO:0000313" key="5">
    <source>
        <dbReference type="Proteomes" id="UP000811492"/>
    </source>
</evidence>
<comment type="caution">
    <text evidence="4">The sequence shown here is derived from an EMBL/GenBank/DDBJ whole genome shotgun (WGS) entry which is preliminary data.</text>
</comment>
<keyword evidence="1" id="KW-0175">Coiled coil</keyword>
<keyword evidence="3" id="KW-1133">Transmembrane helix</keyword>
<protein>
    <submittedName>
        <fullName evidence="4">DUF2304 domain-containing protein</fullName>
    </submittedName>
</protein>
<feature type="region of interest" description="Disordered" evidence="2">
    <location>
        <begin position="118"/>
        <end position="146"/>
    </location>
</feature>
<keyword evidence="3" id="KW-0472">Membrane</keyword>
<evidence type="ECO:0000313" key="4">
    <source>
        <dbReference type="EMBL" id="MBS3182041.1"/>
    </source>
</evidence>
<keyword evidence="5" id="KW-1185">Reference proteome</keyword>
<name>A0ABS5M5V0_9MICO</name>
<feature type="transmembrane region" description="Helical" evidence="3">
    <location>
        <begin position="29"/>
        <end position="50"/>
    </location>
</feature>
<dbReference type="Proteomes" id="UP000811492">
    <property type="component" value="Unassembled WGS sequence"/>
</dbReference>
<dbReference type="RefSeq" id="WP_211649047.1">
    <property type="nucleotide sequence ID" value="NZ_JAFEVO010000001.1"/>
</dbReference>
<reference evidence="4 5" key="1">
    <citation type="submission" date="2021-02" db="EMBL/GenBank/DDBJ databases">
        <title>Draft genome and description of Leucobacter sp nov strain Marseille-Q4368.</title>
        <authorList>
            <person name="Boxberger M."/>
            <person name="La Scola B."/>
        </authorList>
    </citation>
    <scope>NUCLEOTIDE SEQUENCE [LARGE SCALE GENOMIC DNA]</scope>
    <source>
        <strain evidence="4 5">Marseille-Q4368</strain>
    </source>
</reference>
<dbReference type="EMBL" id="JAFEVO010000001">
    <property type="protein sequence ID" value="MBS3182041.1"/>
    <property type="molecule type" value="Genomic_DNA"/>
</dbReference>
<proteinExistence type="predicted"/>
<dbReference type="Pfam" id="PF10066">
    <property type="entry name" value="DUF2304"/>
    <property type="match status" value="1"/>
</dbReference>
<sequence length="146" mass="15769">MIAFGAALAIVMVAIVLVLLSKRQLSEKYAVMWLVIGIAAIIVTVVPGLLERITDALRVQLPSNLIFGGAIVLLVGVALHLSWELSRAEAEIRRLAEEGAINRLESEQLADRVAALERVGDRAPRSDDAHDAPGDDEGRPSSELQR</sequence>
<organism evidence="4 5">
    <name type="scientific">Leucobacter manosquensis</name>
    <dbReference type="NCBI Taxonomy" id="2810611"/>
    <lineage>
        <taxon>Bacteria</taxon>
        <taxon>Bacillati</taxon>
        <taxon>Actinomycetota</taxon>
        <taxon>Actinomycetes</taxon>
        <taxon>Micrococcales</taxon>
        <taxon>Microbacteriaceae</taxon>
        <taxon>Leucobacter</taxon>
    </lineage>
</organism>
<evidence type="ECO:0000256" key="2">
    <source>
        <dbReference type="SAM" id="MobiDB-lite"/>
    </source>
</evidence>
<keyword evidence="3" id="KW-0812">Transmembrane</keyword>
<evidence type="ECO:0000256" key="1">
    <source>
        <dbReference type="SAM" id="Coils"/>
    </source>
</evidence>
<feature type="coiled-coil region" evidence="1">
    <location>
        <begin position="78"/>
        <end position="107"/>
    </location>
</feature>
<evidence type="ECO:0000256" key="3">
    <source>
        <dbReference type="SAM" id="Phobius"/>
    </source>
</evidence>
<gene>
    <name evidence="4" type="ORF">JSQ98_07525</name>
</gene>
<feature type="transmembrane region" description="Helical" evidence="3">
    <location>
        <begin position="6"/>
        <end position="22"/>
    </location>
</feature>
<dbReference type="InterPro" id="IPR019277">
    <property type="entry name" value="DUF2304"/>
</dbReference>